<evidence type="ECO:0000313" key="2">
    <source>
        <dbReference type="EMBL" id="SFC77202.1"/>
    </source>
</evidence>
<dbReference type="STRING" id="662367.SAMN05216167_102366"/>
<keyword evidence="1" id="KW-0472">Membrane</keyword>
<dbReference type="EMBL" id="FOLQ01000002">
    <property type="protein sequence ID" value="SFC77202.1"/>
    <property type="molecule type" value="Genomic_DNA"/>
</dbReference>
<accession>A0A1I1LXM2</accession>
<proteinExistence type="predicted"/>
<protein>
    <submittedName>
        <fullName evidence="2">Uncharacterized protein</fullName>
    </submittedName>
</protein>
<keyword evidence="1" id="KW-0812">Transmembrane</keyword>
<organism evidence="2 3">
    <name type="scientific">Spirosoma endophyticum</name>
    <dbReference type="NCBI Taxonomy" id="662367"/>
    <lineage>
        <taxon>Bacteria</taxon>
        <taxon>Pseudomonadati</taxon>
        <taxon>Bacteroidota</taxon>
        <taxon>Cytophagia</taxon>
        <taxon>Cytophagales</taxon>
        <taxon>Cytophagaceae</taxon>
        <taxon>Spirosoma</taxon>
    </lineage>
</organism>
<evidence type="ECO:0000256" key="1">
    <source>
        <dbReference type="SAM" id="Phobius"/>
    </source>
</evidence>
<sequence>MENRAKLNSIKLTHTAIWLFFVTAILYVLYAGLANQITAYTGIAIGLVILEGLVLLVFRGSCPLTLMARQYSASRKNNFDIFLPEWLAQYNKLIFTGIYVVGLILVSYRLLH</sequence>
<reference evidence="2 3" key="1">
    <citation type="submission" date="2016-10" db="EMBL/GenBank/DDBJ databases">
        <authorList>
            <person name="de Groot N.N."/>
        </authorList>
    </citation>
    <scope>NUCLEOTIDE SEQUENCE [LARGE SCALE GENOMIC DNA]</scope>
    <source>
        <strain evidence="2 3">DSM 26130</strain>
    </source>
</reference>
<dbReference type="RefSeq" id="WP_093824307.1">
    <property type="nucleotide sequence ID" value="NZ_FOLQ01000002.1"/>
</dbReference>
<evidence type="ECO:0000313" key="3">
    <source>
        <dbReference type="Proteomes" id="UP000198598"/>
    </source>
</evidence>
<feature type="transmembrane region" description="Helical" evidence="1">
    <location>
        <begin position="93"/>
        <end position="111"/>
    </location>
</feature>
<name>A0A1I1LXM2_9BACT</name>
<dbReference type="AlphaFoldDB" id="A0A1I1LXM2"/>
<dbReference type="OrthoDB" id="573857at2"/>
<gene>
    <name evidence="2" type="ORF">SAMN05216167_102366</name>
</gene>
<keyword evidence="1" id="KW-1133">Transmembrane helix</keyword>
<feature type="transmembrane region" description="Helical" evidence="1">
    <location>
        <begin position="37"/>
        <end position="58"/>
    </location>
</feature>
<dbReference type="Proteomes" id="UP000198598">
    <property type="component" value="Unassembled WGS sequence"/>
</dbReference>
<feature type="transmembrane region" description="Helical" evidence="1">
    <location>
        <begin position="12"/>
        <end position="31"/>
    </location>
</feature>
<keyword evidence="3" id="KW-1185">Reference proteome</keyword>